<organism evidence="2 3">
    <name type="scientific">Clonostachys byssicola</name>
    <dbReference type="NCBI Taxonomy" id="160290"/>
    <lineage>
        <taxon>Eukaryota</taxon>
        <taxon>Fungi</taxon>
        <taxon>Dikarya</taxon>
        <taxon>Ascomycota</taxon>
        <taxon>Pezizomycotina</taxon>
        <taxon>Sordariomycetes</taxon>
        <taxon>Hypocreomycetidae</taxon>
        <taxon>Hypocreales</taxon>
        <taxon>Bionectriaceae</taxon>
        <taxon>Clonostachys</taxon>
    </lineage>
</organism>
<evidence type="ECO:0000313" key="3">
    <source>
        <dbReference type="Proteomes" id="UP000754883"/>
    </source>
</evidence>
<dbReference type="Proteomes" id="UP000754883">
    <property type="component" value="Unassembled WGS sequence"/>
</dbReference>
<evidence type="ECO:0000313" key="2">
    <source>
        <dbReference type="EMBL" id="CAG9987353.1"/>
    </source>
</evidence>
<reference evidence="2" key="1">
    <citation type="submission" date="2021-10" db="EMBL/GenBank/DDBJ databases">
        <authorList>
            <person name="Piombo E."/>
        </authorList>
    </citation>
    <scope>NUCLEOTIDE SEQUENCE</scope>
</reference>
<dbReference type="AlphaFoldDB" id="A0A9N9UBZ9"/>
<sequence length="148" mass="16320">MRYFAFYCVPVDMQNLVRERNALPVLPILHRPILEAPFQLARSLVVPGESDHGREAQRVAGLPIRRSPAPTSSPPGRRDVRLHFLQGAVPRDARLASGVVVHQDLLVLQSDALRRVPPAQGKQPRQGVHGTAVEPEVAARPLPPYGQE</sequence>
<evidence type="ECO:0000256" key="1">
    <source>
        <dbReference type="SAM" id="MobiDB-lite"/>
    </source>
</evidence>
<comment type="caution">
    <text evidence="2">The sequence shown here is derived from an EMBL/GenBank/DDBJ whole genome shotgun (WGS) entry which is preliminary data.</text>
</comment>
<name>A0A9N9UBZ9_9HYPO</name>
<dbReference type="EMBL" id="CABFNO020001430">
    <property type="protein sequence ID" value="CAG9987353.1"/>
    <property type="molecule type" value="Genomic_DNA"/>
</dbReference>
<gene>
    <name evidence="2" type="ORF">CBYS24578_00018064</name>
</gene>
<accession>A0A9N9UBZ9</accession>
<proteinExistence type="predicted"/>
<keyword evidence="3" id="KW-1185">Reference proteome</keyword>
<protein>
    <submittedName>
        <fullName evidence="2">Uncharacterized protein</fullName>
    </submittedName>
</protein>
<feature type="region of interest" description="Disordered" evidence="1">
    <location>
        <begin position="117"/>
        <end position="148"/>
    </location>
</feature>
<dbReference type="OrthoDB" id="10482984at2759"/>
<feature type="region of interest" description="Disordered" evidence="1">
    <location>
        <begin position="49"/>
        <end position="79"/>
    </location>
</feature>